<comment type="caution">
    <text evidence="16">The sequence shown here is derived from an EMBL/GenBank/DDBJ whole genome shotgun (WGS) entry which is preliminary data.</text>
</comment>
<feature type="domain" description="HAMP" evidence="15">
    <location>
        <begin position="169"/>
        <end position="221"/>
    </location>
</feature>
<evidence type="ECO:0000313" key="17">
    <source>
        <dbReference type="Proteomes" id="UP000029444"/>
    </source>
</evidence>
<evidence type="ECO:0000259" key="14">
    <source>
        <dbReference type="PROSITE" id="PS50109"/>
    </source>
</evidence>
<evidence type="ECO:0000259" key="15">
    <source>
        <dbReference type="PROSITE" id="PS50885"/>
    </source>
</evidence>
<dbReference type="InterPro" id="IPR050428">
    <property type="entry name" value="TCS_sensor_his_kinase"/>
</dbReference>
<dbReference type="Pfam" id="PF00512">
    <property type="entry name" value="HisKA"/>
    <property type="match status" value="1"/>
</dbReference>
<dbReference type="SMART" id="SM00387">
    <property type="entry name" value="HATPase_c"/>
    <property type="match status" value="1"/>
</dbReference>
<evidence type="ECO:0000256" key="5">
    <source>
        <dbReference type="ARBA" id="ARBA00022679"/>
    </source>
</evidence>
<evidence type="ECO:0000256" key="4">
    <source>
        <dbReference type="ARBA" id="ARBA00022553"/>
    </source>
</evidence>
<keyword evidence="11" id="KW-0902">Two-component regulatory system</keyword>
<dbReference type="GO" id="GO:0005886">
    <property type="term" value="C:plasma membrane"/>
    <property type="evidence" value="ECO:0007669"/>
    <property type="project" value="TreeGrafter"/>
</dbReference>
<evidence type="ECO:0000256" key="3">
    <source>
        <dbReference type="ARBA" id="ARBA00012438"/>
    </source>
</evidence>
<keyword evidence="5" id="KW-0808">Transferase</keyword>
<evidence type="ECO:0000256" key="1">
    <source>
        <dbReference type="ARBA" id="ARBA00000085"/>
    </source>
</evidence>
<dbReference type="Proteomes" id="UP000029444">
    <property type="component" value="Unassembled WGS sequence"/>
</dbReference>
<dbReference type="PATRIC" id="fig|1177154.3.peg.2216"/>
<dbReference type="PROSITE" id="PS50885">
    <property type="entry name" value="HAMP"/>
    <property type="match status" value="1"/>
</dbReference>
<feature type="transmembrane region" description="Helical" evidence="13">
    <location>
        <begin position="7"/>
        <end position="29"/>
    </location>
</feature>
<dbReference type="CDD" id="cd00082">
    <property type="entry name" value="HisKA"/>
    <property type="match status" value="1"/>
</dbReference>
<dbReference type="OrthoDB" id="9809766at2"/>
<dbReference type="GO" id="GO:0005524">
    <property type="term" value="F:ATP binding"/>
    <property type="evidence" value="ECO:0007669"/>
    <property type="project" value="UniProtKB-KW"/>
</dbReference>
<reference evidence="16 17" key="1">
    <citation type="submission" date="2012-09" db="EMBL/GenBank/DDBJ databases">
        <title>Genome Sequence of alkane-degrading Bacterium Alcanivorax sp. 19-m-6.</title>
        <authorList>
            <person name="Lai Q."/>
            <person name="Shao Z."/>
        </authorList>
    </citation>
    <scope>NUCLEOTIDE SEQUENCE [LARGE SCALE GENOMIC DNA]</scope>
    <source>
        <strain evidence="16 17">19-m-6</strain>
    </source>
</reference>
<dbReference type="InterPro" id="IPR005467">
    <property type="entry name" value="His_kinase_dom"/>
</dbReference>
<keyword evidence="4" id="KW-0597">Phosphoprotein</keyword>
<evidence type="ECO:0000256" key="6">
    <source>
        <dbReference type="ARBA" id="ARBA00022692"/>
    </source>
</evidence>
<dbReference type="Pfam" id="PF02518">
    <property type="entry name" value="HATPase_c"/>
    <property type="match status" value="1"/>
</dbReference>
<dbReference type="AlphaFoldDB" id="A0A095SID1"/>
<organism evidence="16 17">
    <name type="scientific">Alcanivorax nanhaiticus</name>
    <dbReference type="NCBI Taxonomy" id="1177154"/>
    <lineage>
        <taxon>Bacteria</taxon>
        <taxon>Pseudomonadati</taxon>
        <taxon>Pseudomonadota</taxon>
        <taxon>Gammaproteobacteria</taxon>
        <taxon>Oceanospirillales</taxon>
        <taxon>Alcanivoracaceae</taxon>
        <taxon>Alcanivorax</taxon>
    </lineage>
</organism>
<keyword evidence="17" id="KW-1185">Reference proteome</keyword>
<evidence type="ECO:0000256" key="13">
    <source>
        <dbReference type="SAM" id="Phobius"/>
    </source>
</evidence>
<dbReference type="InterPro" id="IPR036097">
    <property type="entry name" value="HisK_dim/P_sf"/>
</dbReference>
<protein>
    <recommendedName>
        <fullName evidence="3">histidine kinase</fullName>
        <ecNumber evidence="3">2.7.13.3</ecNumber>
    </recommendedName>
</protein>
<sequence length="446" mass="49069">MTFSIRRFLVGSLLLVIIGGGLLLAFLTYRTIYHELDEQYDAELVQSAHLLAGFWQDGYPPDASLSALDAQESRYLRYFIYQLWQNGKLVSASEGSPAAPLIALSDRPHYEESKGWHAYSLPLSNQRWLILAESDYARHSMVKNVAGSLLAPYLISVPFVMLLVWLAIRLGLSPLSDLVRSVSQRSPDNLTPLSGSKPVRELEPVKAAINALLQRLEAGIEREKRFTADAAHELRTLLMVLRLHADNARSLTDPQQQEASLQGLLEGVGRAERMLEQLLVLARLDPAKSVPEEGVSADVLRVARETLAGLVPIADRFQQQLELDLADSLWVGMPEEALQLVLRNLIDNACRYAPPGIIRVTAEPQGEQIRLEVSDDGEGLSPEQRQRFSERFSRGHSDADGAGLGLSIVNGILALYGGSLNYRKQCDPTPAAAIVLLPAATEKGGL</sequence>
<dbReference type="InterPro" id="IPR003660">
    <property type="entry name" value="HAMP_dom"/>
</dbReference>
<evidence type="ECO:0000256" key="9">
    <source>
        <dbReference type="ARBA" id="ARBA00022840"/>
    </source>
</evidence>
<evidence type="ECO:0000256" key="10">
    <source>
        <dbReference type="ARBA" id="ARBA00022989"/>
    </source>
</evidence>
<dbReference type="SUPFAM" id="SSF55874">
    <property type="entry name" value="ATPase domain of HSP90 chaperone/DNA topoisomerase II/histidine kinase"/>
    <property type="match status" value="1"/>
</dbReference>
<keyword evidence="6 13" id="KW-0812">Transmembrane</keyword>
<dbReference type="RefSeq" id="WP_035232997.1">
    <property type="nucleotide sequence ID" value="NZ_ARXV01000008.1"/>
</dbReference>
<dbReference type="STRING" id="1177154.Y5S_02176"/>
<dbReference type="SMART" id="SM00388">
    <property type="entry name" value="HisKA"/>
    <property type="match status" value="1"/>
</dbReference>
<keyword evidence="9" id="KW-0067">ATP-binding</keyword>
<dbReference type="SUPFAM" id="SSF47384">
    <property type="entry name" value="Homodimeric domain of signal transducing histidine kinase"/>
    <property type="match status" value="1"/>
</dbReference>
<keyword evidence="12 13" id="KW-0472">Membrane</keyword>
<dbReference type="eggNOG" id="COG2205">
    <property type="taxonomic scope" value="Bacteria"/>
</dbReference>
<dbReference type="EMBL" id="ARXV01000008">
    <property type="protein sequence ID" value="KGD64421.1"/>
    <property type="molecule type" value="Genomic_DNA"/>
</dbReference>
<dbReference type="PRINTS" id="PR00344">
    <property type="entry name" value="BCTRLSENSOR"/>
</dbReference>
<keyword evidence="8 16" id="KW-0418">Kinase</keyword>
<dbReference type="InterPro" id="IPR003594">
    <property type="entry name" value="HATPase_dom"/>
</dbReference>
<feature type="transmembrane region" description="Helical" evidence="13">
    <location>
        <begin position="150"/>
        <end position="172"/>
    </location>
</feature>
<gene>
    <name evidence="16" type="ORF">Y5S_02176</name>
</gene>
<evidence type="ECO:0000256" key="7">
    <source>
        <dbReference type="ARBA" id="ARBA00022741"/>
    </source>
</evidence>
<dbReference type="GO" id="GO:0000155">
    <property type="term" value="F:phosphorelay sensor kinase activity"/>
    <property type="evidence" value="ECO:0007669"/>
    <property type="project" value="InterPro"/>
</dbReference>
<evidence type="ECO:0000256" key="8">
    <source>
        <dbReference type="ARBA" id="ARBA00022777"/>
    </source>
</evidence>
<evidence type="ECO:0000313" key="16">
    <source>
        <dbReference type="EMBL" id="KGD64421.1"/>
    </source>
</evidence>
<name>A0A095SID1_9GAMM</name>
<keyword evidence="7" id="KW-0547">Nucleotide-binding</keyword>
<dbReference type="CDD" id="cd00075">
    <property type="entry name" value="HATPase"/>
    <property type="match status" value="1"/>
</dbReference>
<evidence type="ECO:0000256" key="2">
    <source>
        <dbReference type="ARBA" id="ARBA00004141"/>
    </source>
</evidence>
<dbReference type="PANTHER" id="PTHR45436:SF14">
    <property type="entry name" value="SENSOR PROTEIN QSEC"/>
    <property type="match status" value="1"/>
</dbReference>
<evidence type="ECO:0000256" key="11">
    <source>
        <dbReference type="ARBA" id="ARBA00023012"/>
    </source>
</evidence>
<dbReference type="InterPro" id="IPR036890">
    <property type="entry name" value="HATPase_C_sf"/>
</dbReference>
<comment type="subcellular location">
    <subcellularLocation>
        <location evidence="2">Membrane</location>
        <topology evidence="2">Multi-pass membrane protein</topology>
    </subcellularLocation>
</comment>
<feature type="domain" description="Histidine kinase" evidence="14">
    <location>
        <begin position="229"/>
        <end position="441"/>
    </location>
</feature>
<evidence type="ECO:0000256" key="12">
    <source>
        <dbReference type="ARBA" id="ARBA00023136"/>
    </source>
</evidence>
<dbReference type="Gene3D" id="1.10.287.130">
    <property type="match status" value="1"/>
</dbReference>
<comment type="catalytic activity">
    <reaction evidence="1">
        <text>ATP + protein L-histidine = ADP + protein N-phospho-L-histidine.</text>
        <dbReference type="EC" id="2.7.13.3"/>
    </reaction>
</comment>
<dbReference type="InterPro" id="IPR003661">
    <property type="entry name" value="HisK_dim/P_dom"/>
</dbReference>
<dbReference type="Gene3D" id="3.30.565.10">
    <property type="entry name" value="Histidine kinase-like ATPase, C-terminal domain"/>
    <property type="match status" value="1"/>
</dbReference>
<dbReference type="PANTHER" id="PTHR45436">
    <property type="entry name" value="SENSOR HISTIDINE KINASE YKOH"/>
    <property type="match status" value="1"/>
</dbReference>
<dbReference type="EC" id="2.7.13.3" evidence="3"/>
<keyword evidence="10 13" id="KW-1133">Transmembrane helix</keyword>
<proteinExistence type="predicted"/>
<accession>A0A095SID1</accession>
<dbReference type="PROSITE" id="PS50109">
    <property type="entry name" value="HIS_KIN"/>
    <property type="match status" value="1"/>
</dbReference>
<dbReference type="InterPro" id="IPR004358">
    <property type="entry name" value="Sig_transdc_His_kin-like_C"/>
</dbReference>